<protein>
    <submittedName>
        <fullName evidence="5">Folylpolyglutamate synthase, mitochondrial</fullName>
    </submittedName>
</protein>
<dbReference type="Gene3D" id="3.40.1190.10">
    <property type="entry name" value="Mur-like, catalytic domain"/>
    <property type="match status" value="1"/>
</dbReference>
<dbReference type="GO" id="GO:0004326">
    <property type="term" value="F:tetrahydrofolylpolyglutamate synthase activity"/>
    <property type="evidence" value="ECO:0007669"/>
    <property type="project" value="InterPro"/>
</dbReference>
<dbReference type="Proteomes" id="UP001151699">
    <property type="component" value="Chromosome A"/>
</dbReference>
<evidence type="ECO:0000256" key="3">
    <source>
        <dbReference type="ARBA" id="ARBA00022741"/>
    </source>
</evidence>
<keyword evidence="6" id="KW-1185">Reference proteome</keyword>
<dbReference type="OrthoDB" id="5212574at2759"/>
<sequence length="130" mass="15146">MSAQSYEGAIEYFDTSRKIYKRKRYDEETNNYAETKRCLEALGVSTNVFDELCVIHVTGTKGKSSTVTMVESMLRNLNLKTGLFSFHVFKWNERIRINGVAISDETLAQYYWDIRNELLKKVLACDKLQR</sequence>
<dbReference type="EMBL" id="WJQU01000001">
    <property type="protein sequence ID" value="KAJ6647766.1"/>
    <property type="molecule type" value="Genomic_DNA"/>
</dbReference>
<evidence type="ECO:0000313" key="5">
    <source>
        <dbReference type="EMBL" id="KAJ6647766.1"/>
    </source>
</evidence>
<organism evidence="5 6">
    <name type="scientific">Pseudolycoriella hygida</name>
    <dbReference type="NCBI Taxonomy" id="35572"/>
    <lineage>
        <taxon>Eukaryota</taxon>
        <taxon>Metazoa</taxon>
        <taxon>Ecdysozoa</taxon>
        <taxon>Arthropoda</taxon>
        <taxon>Hexapoda</taxon>
        <taxon>Insecta</taxon>
        <taxon>Pterygota</taxon>
        <taxon>Neoptera</taxon>
        <taxon>Endopterygota</taxon>
        <taxon>Diptera</taxon>
        <taxon>Nematocera</taxon>
        <taxon>Sciaroidea</taxon>
        <taxon>Sciaridae</taxon>
        <taxon>Pseudolycoriella</taxon>
    </lineage>
</organism>
<reference evidence="5" key="1">
    <citation type="submission" date="2022-07" db="EMBL/GenBank/DDBJ databases">
        <authorList>
            <person name="Trinca V."/>
            <person name="Uliana J.V.C."/>
            <person name="Torres T.T."/>
            <person name="Ward R.J."/>
            <person name="Monesi N."/>
        </authorList>
    </citation>
    <scope>NUCLEOTIDE SEQUENCE</scope>
    <source>
        <strain evidence="5">HSMRA1968</strain>
        <tissue evidence="5">Whole embryos</tissue>
    </source>
</reference>
<comment type="similarity">
    <text evidence="1">Belongs to the folylpolyglutamate synthase family.</text>
</comment>
<keyword evidence="4" id="KW-0067">ATP-binding</keyword>
<dbReference type="PANTHER" id="PTHR11136:SF5">
    <property type="entry name" value="FOLYLPOLYGLUTAMATE SYNTHASE, MITOCHONDRIAL"/>
    <property type="match status" value="1"/>
</dbReference>
<evidence type="ECO:0000256" key="4">
    <source>
        <dbReference type="ARBA" id="ARBA00022840"/>
    </source>
</evidence>
<comment type="caution">
    <text evidence="5">The sequence shown here is derived from an EMBL/GenBank/DDBJ whole genome shotgun (WGS) entry which is preliminary data.</text>
</comment>
<name>A0A9Q0NDN2_9DIPT</name>
<dbReference type="GO" id="GO:0005829">
    <property type="term" value="C:cytosol"/>
    <property type="evidence" value="ECO:0007669"/>
    <property type="project" value="TreeGrafter"/>
</dbReference>
<proteinExistence type="inferred from homology"/>
<dbReference type="GO" id="GO:0005739">
    <property type="term" value="C:mitochondrion"/>
    <property type="evidence" value="ECO:0007669"/>
    <property type="project" value="TreeGrafter"/>
</dbReference>
<keyword evidence="2" id="KW-0436">Ligase</keyword>
<evidence type="ECO:0000256" key="1">
    <source>
        <dbReference type="ARBA" id="ARBA00008276"/>
    </source>
</evidence>
<dbReference type="InterPro" id="IPR036565">
    <property type="entry name" value="Mur-like_cat_sf"/>
</dbReference>
<dbReference type="GO" id="GO:0005524">
    <property type="term" value="F:ATP binding"/>
    <property type="evidence" value="ECO:0007669"/>
    <property type="project" value="UniProtKB-KW"/>
</dbReference>
<keyword evidence="3" id="KW-0547">Nucleotide-binding</keyword>
<accession>A0A9Q0NDN2</accession>
<dbReference type="AlphaFoldDB" id="A0A9Q0NDN2"/>
<dbReference type="SUPFAM" id="SSF53623">
    <property type="entry name" value="MurD-like peptide ligases, catalytic domain"/>
    <property type="match status" value="1"/>
</dbReference>
<dbReference type="InterPro" id="IPR001645">
    <property type="entry name" value="Folylpolyglutamate_synth"/>
</dbReference>
<dbReference type="PANTHER" id="PTHR11136">
    <property type="entry name" value="FOLYLPOLYGLUTAMATE SYNTHASE-RELATED"/>
    <property type="match status" value="1"/>
</dbReference>
<gene>
    <name evidence="5" type="primary">FPGS_0</name>
    <name evidence="5" type="ORF">Bhyg_02989</name>
</gene>
<evidence type="ECO:0000256" key="2">
    <source>
        <dbReference type="ARBA" id="ARBA00022598"/>
    </source>
</evidence>
<evidence type="ECO:0000313" key="6">
    <source>
        <dbReference type="Proteomes" id="UP001151699"/>
    </source>
</evidence>